<dbReference type="AlphaFoldDB" id="A0A241XSU3"/>
<accession>A0A241XSU3</accession>
<reference evidence="1 2" key="1">
    <citation type="submission" date="2017-05" db="EMBL/GenBank/DDBJ databases">
        <authorList>
            <person name="Song R."/>
            <person name="Chenine A.L."/>
            <person name="Ruprecht R.M."/>
        </authorList>
    </citation>
    <scope>NUCLEOTIDE SEQUENCE [LARGE SCALE GENOMIC DNA]</scope>
    <source>
        <strain evidence="1 2">S567_C10_BS</strain>
    </source>
</reference>
<proteinExistence type="predicted"/>
<protein>
    <submittedName>
        <fullName evidence="1">Uncharacterized protein</fullName>
    </submittedName>
</protein>
<dbReference type="Proteomes" id="UP000194857">
    <property type="component" value="Unassembled WGS sequence"/>
</dbReference>
<dbReference type="EMBL" id="NFFZ01000004">
    <property type="protein sequence ID" value="OTI63415.1"/>
    <property type="molecule type" value="Genomic_DNA"/>
</dbReference>
<evidence type="ECO:0000313" key="2">
    <source>
        <dbReference type="Proteomes" id="UP000194857"/>
    </source>
</evidence>
<organism evidence="1 2">
    <name type="scientific">Pseudomonas aeruginosa</name>
    <dbReference type="NCBI Taxonomy" id="287"/>
    <lineage>
        <taxon>Bacteria</taxon>
        <taxon>Pseudomonadati</taxon>
        <taxon>Pseudomonadota</taxon>
        <taxon>Gammaproteobacteria</taxon>
        <taxon>Pseudomonadales</taxon>
        <taxon>Pseudomonadaceae</taxon>
        <taxon>Pseudomonas</taxon>
    </lineage>
</organism>
<gene>
    <name evidence="1" type="ORF">CAZ10_09380</name>
</gene>
<comment type="caution">
    <text evidence="1">The sequence shown here is derived from an EMBL/GenBank/DDBJ whole genome shotgun (WGS) entry which is preliminary data.</text>
</comment>
<sequence>MVVADGKSHYPDLVRIRIPKEQGLSLAMQILRSLENSQYRPDEAYLMELPLFGRLERLKDE</sequence>
<evidence type="ECO:0000313" key="1">
    <source>
        <dbReference type="EMBL" id="OTI63415.1"/>
    </source>
</evidence>
<name>A0A241XSU3_PSEAI</name>